<sequence>MEFRQWLWRFMVVAGEEEKREQSAGVDGFPADQNRQRGRRSGGGGSARRLGQRKWREGRVMRRRFWSEERENKGSVLGCCSSGGLVRLVVLDCSPVAARGSWCCDGGRKVMLLPSQAMERKGEEVAAQGFGGDSGDWQWCYFAGVVGVGVRWMFSGGGKEKRRGEREDGVWCGTTRAAGLTEEEAEAEVMVRRRGEGEEGERQRVAPLLVFRRHGGLTGEERGRGIRRCFAGVAASGEEREVRR</sequence>
<proteinExistence type="predicted"/>
<evidence type="ECO:0000256" key="1">
    <source>
        <dbReference type="SAM" id="MobiDB-lite"/>
    </source>
</evidence>
<reference evidence="2 3" key="1">
    <citation type="journal article" date="2021" name="BMC Genomics">
        <title>Datura genome reveals duplications of psychoactive alkaloid biosynthetic genes and high mutation rate following tissue culture.</title>
        <authorList>
            <person name="Rajewski A."/>
            <person name="Carter-House D."/>
            <person name="Stajich J."/>
            <person name="Litt A."/>
        </authorList>
    </citation>
    <scope>NUCLEOTIDE SEQUENCE [LARGE SCALE GENOMIC DNA]</scope>
    <source>
        <strain evidence="2">AR-01</strain>
    </source>
</reference>
<gene>
    <name evidence="2" type="ORF">HAX54_034730</name>
</gene>
<evidence type="ECO:0000313" key="2">
    <source>
        <dbReference type="EMBL" id="MCD9645666.1"/>
    </source>
</evidence>
<feature type="region of interest" description="Disordered" evidence="1">
    <location>
        <begin position="21"/>
        <end position="53"/>
    </location>
</feature>
<name>A0ABS8VFX7_DATST</name>
<dbReference type="Proteomes" id="UP000823775">
    <property type="component" value="Unassembled WGS sequence"/>
</dbReference>
<accession>A0ABS8VFX7</accession>
<organism evidence="2 3">
    <name type="scientific">Datura stramonium</name>
    <name type="common">Jimsonweed</name>
    <name type="synonym">Common thornapple</name>
    <dbReference type="NCBI Taxonomy" id="4076"/>
    <lineage>
        <taxon>Eukaryota</taxon>
        <taxon>Viridiplantae</taxon>
        <taxon>Streptophyta</taxon>
        <taxon>Embryophyta</taxon>
        <taxon>Tracheophyta</taxon>
        <taxon>Spermatophyta</taxon>
        <taxon>Magnoliopsida</taxon>
        <taxon>eudicotyledons</taxon>
        <taxon>Gunneridae</taxon>
        <taxon>Pentapetalae</taxon>
        <taxon>asterids</taxon>
        <taxon>lamiids</taxon>
        <taxon>Solanales</taxon>
        <taxon>Solanaceae</taxon>
        <taxon>Solanoideae</taxon>
        <taxon>Datureae</taxon>
        <taxon>Datura</taxon>
    </lineage>
</organism>
<evidence type="ECO:0000313" key="3">
    <source>
        <dbReference type="Proteomes" id="UP000823775"/>
    </source>
</evidence>
<keyword evidence="3" id="KW-1185">Reference proteome</keyword>
<protein>
    <submittedName>
        <fullName evidence="2">Uncharacterized protein</fullName>
    </submittedName>
</protein>
<dbReference type="EMBL" id="JACEIK010004497">
    <property type="protein sequence ID" value="MCD9645666.1"/>
    <property type="molecule type" value="Genomic_DNA"/>
</dbReference>
<comment type="caution">
    <text evidence="2">The sequence shown here is derived from an EMBL/GenBank/DDBJ whole genome shotgun (WGS) entry which is preliminary data.</text>
</comment>